<proteinExistence type="inferred from homology"/>
<dbReference type="Gene3D" id="2.40.50.100">
    <property type="match status" value="1"/>
</dbReference>
<evidence type="ECO:0000256" key="2">
    <source>
        <dbReference type="ARBA" id="ARBA00009477"/>
    </source>
</evidence>
<feature type="chain" id="PRO_5047020202" evidence="4">
    <location>
        <begin position="28"/>
        <end position="379"/>
    </location>
</feature>
<dbReference type="RefSeq" id="WP_280601216.1">
    <property type="nucleotide sequence ID" value="NZ_JARXRN010000021.1"/>
</dbReference>
<dbReference type="PANTHER" id="PTHR30469:SF15">
    <property type="entry name" value="HLYD FAMILY OF SECRETION PROTEINS"/>
    <property type="match status" value="1"/>
</dbReference>
<feature type="signal peptide" evidence="4">
    <location>
        <begin position="1"/>
        <end position="27"/>
    </location>
</feature>
<name>A0ABT6JJ69_9GAMM</name>
<comment type="similarity">
    <text evidence="2">Belongs to the membrane fusion protein (MFP) (TC 8.A.1) family.</text>
</comment>
<evidence type="ECO:0000259" key="8">
    <source>
        <dbReference type="Pfam" id="PF25967"/>
    </source>
</evidence>
<evidence type="ECO:0000313" key="10">
    <source>
        <dbReference type="Proteomes" id="UP001156831"/>
    </source>
</evidence>
<dbReference type="Gene3D" id="1.10.287.470">
    <property type="entry name" value="Helix hairpin bin"/>
    <property type="match status" value="1"/>
</dbReference>
<dbReference type="Pfam" id="PF25954">
    <property type="entry name" value="Beta-barrel_RND_2"/>
    <property type="match status" value="1"/>
</dbReference>
<organism evidence="9 10">
    <name type="scientific">Luteimonas rhizosphaericola</name>
    <dbReference type="NCBI Taxonomy" id="3042024"/>
    <lineage>
        <taxon>Bacteria</taxon>
        <taxon>Pseudomonadati</taxon>
        <taxon>Pseudomonadota</taxon>
        <taxon>Gammaproteobacteria</taxon>
        <taxon>Lysobacterales</taxon>
        <taxon>Lysobacteraceae</taxon>
        <taxon>Luteimonas</taxon>
    </lineage>
</organism>
<dbReference type="EMBL" id="JARXRN010000021">
    <property type="protein sequence ID" value="MDH5830520.1"/>
    <property type="molecule type" value="Genomic_DNA"/>
</dbReference>
<feature type="domain" description="Multidrug resistance protein MdtA-like C-terminal permuted SH3" evidence="8">
    <location>
        <begin position="289"/>
        <end position="349"/>
    </location>
</feature>
<evidence type="ECO:0000256" key="3">
    <source>
        <dbReference type="ARBA" id="ARBA00022448"/>
    </source>
</evidence>
<feature type="domain" description="Multidrug resistance protein MdtA-like barrel-sandwich hybrid" evidence="6">
    <location>
        <begin position="68"/>
        <end position="199"/>
    </location>
</feature>
<dbReference type="InterPro" id="IPR058625">
    <property type="entry name" value="MdtA-like_BSH"/>
</dbReference>
<dbReference type="Pfam" id="PF25876">
    <property type="entry name" value="HH_MFP_RND"/>
    <property type="match status" value="1"/>
</dbReference>
<dbReference type="Pfam" id="PF25917">
    <property type="entry name" value="BSH_RND"/>
    <property type="match status" value="1"/>
</dbReference>
<dbReference type="SUPFAM" id="SSF111369">
    <property type="entry name" value="HlyD-like secretion proteins"/>
    <property type="match status" value="1"/>
</dbReference>
<dbReference type="Proteomes" id="UP001156831">
    <property type="component" value="Unassembled WGS sequence"/>
</dbReference>
<dbReference type="InterPro" id="IPR058627">
    <property type="entry name" value="MdtA-like_C"/>
</dbReference>
<evidence type="ECO:0000256" key="4">
    <source>
        <dbReference type="SAM" id="SignalP"/>
    </source>
</evidence>
<feature type="domain" description="CusB-like beta-barrel" evidence="7">
    <location>
        <begin position="209"/>
        <end position="266"/>
    </location>
</feature>
<evidence type="ECO:0000259" key="5">
    <source>
        <dbReference type="Pfam" id="PF25876"/>
    </source>
</evidence>
<dbReference type="PANTHER" id="PTHR30469">
    <property type="entry name" value="MULTIDRUG RESISTANCE PROTEIN MDTA"/>
    <property type="match status" value="1"/>
</dbReference>
<dbReference type="Gene3D" id="2.40.30.170">
    <property type="match status" value="1"/>
</dbReference>
<comment type="subcellular location">
    <subcellularLocation>
        <location evidence="1">Cell envelope</location>
    </subcellularLocation>
</comment>
<dbReference type="InterPro" id="IPR006143">
    <property type="entry name" value="RND_pump_MFP"/>
</dbReference>
<dbReference type="InterPro" id="IPR058792">
    <property type="entry name" value="Beta-barrel_RND_2"/>
</dbReference>
<accession>A0ABT6JJ69</accession>
<comment type="caution">
    <text evidence="9">The sequence shown here is derived from an EMBL/GenBank/DDBJ whole genome shotgun (WGS) entry which is preliminary data.</text>
</comment>
<sequence>MHVRRTLPGWILAAAAAAVLLSACGEAPISGSGSRPVLVARAGDAAEAVESAFPGEVRARAESPLAFRIGGNLVRRHVDAGDAVRQGQVLAELDPGDQQLQASAAQAQLAAAEAELGRARADRARYATLARDRLVSASTMDAQEAAWKAADEQARAARAQFEVARNQAGYSQLRAPRDGVIASRQAEAGQVVAAGQAVFTLAGDDGREVSIALPESHIRDFAIGQAAEVELWSAPGRRLPGTLREIAAAADPQTRTYAARVALRAGDADQVELGQSARVYIRDAVDAAALSVPLAALQPGPGGGHAVWVVEPGTSTLRSVPVRLGAFGERHVTVVSGLAPDDWVVVAGGHLLREGEAVAPVDRDNRPVPLDGAAAEQAQ</sequence>
<dbReference type="NCBIfam" id="TIGR01730">
    <property type="entry name" value="RND_mfp"/>
    <property type="match status" value="1"/>
</dbReference>
<evidence type="ECO:0000256" key="1">
    <source>
        <dbReference type="ARBA" id="ARBA00004196"/>
    </source>
</evidence>
<keyword evidence="4" id="KW-0732">Signal</keyword>
<gene>
    <name evidence="9" type="ORF">QFW80_08345</name>
</gene>
<keyword evidence="10" id="KW-1185">Reference proteome</keyword>
<evidence type="ECO:0000313" key="9">
    <source>
        <dbReference type="EMBL" id="MDH5830520.1"/>
    </source>
</evidence>
<dbReference type="InterPro" id="IPR058624">
    <property type="entry name" value="MdtA-like_HH"/>
</dbReference>
<feature type="domain" description="Multidrug resistance protein MdtA-like alpha-helical hairpin" evidence="5">
    <location>
        <begin position="103"/>
        <end position="171"/>
    </location>
</feature>
<reference evidence="9 10" key="1">
    <citation type="submission" date="2023-04" db="EMBL/GenBank/DDBJ databases">
        <title>Luteimonas sp. M1R5S18.</title>
        <authorList>
            <person name="Sun J.-Q."/>
        </authorList>
    </citation>
    <scope>NUCLEOTIDE SEQUENCE [LARGE SCALE GENOMIC DNA]</scope>
    <source>
        <strain evidence="9 10">M1R5S18</strain>
    </source>
</reference>
<dbReference type="Gene3D" id="2.40.420.20">
    <property type="match status" value="1"/>
</dbReference>
<evidence type="ECO:0000259" key="6">
    <source>
        <dbReference type="Pfam" id="PF25917"/>
    </source>
</evidence>
<dbReference type="Pfam" id="PF25967">
    <property type="entry name" value="RND-MFP_C"/>
    <property type="match status" value="1"/>
</dbReference>
<dbReference type="PROSITE" id="PS51257">
    <property type="entry name" value="PROKAR_LIPOPROTEIN"/>
    <property type="match status" value="1"/>
</dbReference>
<keyword evidence="3" id="KW-0813">Transport</keyword>
<evidence type="ECO:0000259" key="7">
    <source>
        <dbReference type="Pfam" id="PF25954"/>
    </source>
</evidence>
<protein>
    <submittedName>
        <fullName evidence="9">Efflux RND transporter periplasmic adaptor subunit</fullName>
    </submittedName>
</protein>